<dbReference type="KEGG" id="salm:D0Y50_07565"/>
<dbReference type="RefSeq" id="WP_117316249.1">
    <property type="nucleotide sequence ID" value="NZ_CP031769.1"/>
</dbReference>
<dbReference type="AlphaFoldDB" id="A0A346NL27"/>
<gene>
    <name evidence="2" type="ORF">D0Y50_07565</name>
</gene>
<protein>
    <submittedName>
        <fullName evidence="2">Alpha/beta hydrolase</fullName>
    </submittedName>
</protein>
<evidence type="ECO:0000259" key="1">
    <source>
        <dbReference type="Pfam" id="PF12697"/>
    </source>
</evidence>
<dbReference type="Proteomes" id="UP000262073">
    <property type="component" value="Chromosome"/>
</dbReference>
<evidence type="ECO:0000313" key="3">
    <source>
        <dbReference type="Proteomes" id="UP000262073"/>
    </source>
</evidence>
<evidence type="ECO:0000313" key="2">
    <source>
        <dbReference type="EMBL" id="AXR06234.1"/>
    </source>
</evidence>
<dbReference type="InterPro" id="IPR029058">
    <property type="entry name" value="AB_hydrolase_fold"/>
</dbReference>
<accession>A0A346NL27</accession>
<organism evidence="2 3">
    <name type="scientific">Salinimonas sediminis</name>
    <dbReference type="NCBI Taxonomy" id="2303538"/>
    <lineage>
        <taxon>Bacteria</taxon>
        <taxon>Pseudomonadati</taxon>
        <taxon>Pseudomonadota</taxon>
        <taxon>Gammaproteobacteria</taxon>
        <taxon>Alteromonadales</taxon>
        <taxon>Alteromonadaceae</taxon>
        <taxon>Alteromonas/Salinimonas group</taxon>
        <taxon>Salinimonas</taxon>
    </lineage>
</organism>
<dbReference type="Pfam" id="PF12697">
    <property type="entry name" value="Abhydrolase_6"/>
    <property type="match status" value="1"/>
</dbReference>
<dbReference type="InterPro" id="IPR000073">
    <property type="entry name" value="AB_hydrolase_1"/>
</dbReference>
<sequence length="268" mass="30098">MSESPVTLHFAHANGFPAASYNEVFKRLPKHWQILAKPMFGHDPALPVGRNWENQVAELLEYVKVNRQGTKVYAVGHSFGAIISFMAACEQPDYFAGLIVIDPPLVLGPGSWLLRGAKLTSYIDKITPAKLAQNRNSQWQADSDLVSYFQQKALFKNMQPACVADYVAAATQHEEGRISLTFRPDVEADIFRNVPHNLDRYKGRLQCPGLLITGAESVVCKPKHWQRFVQQNRIEQTSLPGGHMLPLEFPQDVADRLTKTINRWAATC</sequence>
<dbReference type="GO" id="GO:0016787">
    <property type="term" value="F:hydrolase activity"/>
    <property type="evidence" value="ECO:0007669"/>
    <property type="project" value="UniProtKB-KW"/>
</dbReference>
<reference evidence="2 3" key="1">
    <citation type="submission" date="2018-08" db="EMBL/GenBank/DDBJ databases">
        <title>Salinimonas sediminis sp. nov., a piezophilic bacterium isolated from a deep-sea sediment sample from the New Britain Trench.</title>
        <authorList>
            <person name="Cao J."/>
        </authorList>
    </citation>
    <scope>NUCLEOTIDE SEQUENCE [LARGE SCALE GENOMIC DNA]</scope>
    <source>
        <strain evidence="2 3">N102</strain>
    </source>
</reference>
<keyword evidence="2" id="KW-0378">Hydrolase</keyword>
<keyword evidence="3" id="KW-1185">Reference proteome</keyword>
<dbReference type="EMBL" id="CP031769">
    <property type="protein sequence ID" value="AXR06234.1"/>
    <property type="molecule type" value="Genomic_DNA"/>
</dbReference>
<dbReference type="SUPFAM" id="SSF53474">
    <property type="entry name" value="alpha/beta-Hydrolases"/>
    <property type="match status" value="1"/>
</dbReference>
<dbReference type="OrthoDB" id="5729753at2"/>
<proteinExistence type="predicted"/>
<feature type="domain" description="AB hydrolase-1" evidence="1">
    <location>
        <begin position="11"/>
        <end position="255"/>
    </location>
</feature>
<name>A0A346NL27_9ALTE</name>
<dbReference type="Gene3D" id="3.40.50.1820">
    <property type="entry name" value="alpha/beta hydrolase"/>
    <property type="match status" value="1"/>
</dbReference>